<proteinExistence type="predicted"/>
<dbReference type="InterPro" id="IPR036237">
    <property type="entry name" value="Xyl_isomerase-like_sf"/>
</dbReference>
<keyword evidence="3" id="KW-1185">Reference proteome</keyword>
<accession>A0AAX1NAU7</accession>
<reference evidence="2 3" key="1">
    <citation type="submission" date="2021-05" db="EMBL/GenBank/DDBJ databases">
        <title>Comparative genomic studies on the polysaccharide-degrading batcterial strains of the Flammeovirga genus.</title>
        <authorList>
            <person name="Zewei F."/>
            <person name="Zheng Z."/>
            <person name="Yu L."/>
            <person name="Ruyue G."/>
            <person name="Yanhong M."/>
            <person name="Yuanyuan C."/>
            <person name="Jingyan G."/>
            <person name="Wenjun H."/>
        </authorList>
    </citation>
    <scope>NUCLEOTIDE SEQUENCE [LARGE SCALE GENOMIC DNA]</scope>
    <source>
        <strain evidence="2 3">NBRC:100898</strain>
    </source>
</reference>
<gene>
    <name evidence="2" type="ORF">KMW28_24895</name>
</gene>
<sequence length="307" mass="35741">MQYSRRQIIKQLFTSFIGSTLIPQSIFSMDDFTKKYIDNIGLQLWTVRNELSRDLTKTLQSISDFGYQQLEGMNLPQVMSIKDQANDVDLEIRSTFFQWTYLTNNWELANSRGIQKIKGVSDVESLVELSHKLGLKNLTFGYLFPEERSVEDYKKWVDALHKMGELCQQADITLSYHNHAFEFKDEQGITPFQVLVDRLDPELVKFELDVFWVKAAGLDPLKMMQQLDGRISHLHLKELKNTNYIQFDDQTMPHEQFVALGEGIIEFQSILKEASRQKIKSCFVEQDHAEAPLESIQKSINFLREIT</sequence>
<dbReference type="Pfam" id="PF01261">
    <property type="entry name" value="AP_endonuc_2"/>
    <property type="match status" value="1"/>
</dbReference>
<feature type="domain" description="Xylose isomerase-like TIM barrel" evidence="1">
    <location>
        <begin position="101"/>
        <end position="305"/>
    </location>
</feature>
<organism evidence="2 3">
    <name type="scientific">Flammeovirga yaeyamensis</name>
    <dbReference type="NCBI Taxonomy" id="367791"/>
    <lineage>
        <taxon>Bacteria</taxon>
        <taxon>Pseudomonadati</taxon>
        <taxon>Bacteroidota</taxon>
        <taxon>Cytophagia</taxon>
        <taxon>Cytophagales</taxon>
        <taxon>Flammeovirgaceae</taxon>
        <taxon>Flammeovirga</taxon>
    </lineage>
</organism>
<protein>
    <submittedName>
        <fullName evidence="2">TIM barrel protein</fullName>
    </submittedName>
</protein>
<dbReference type="InterPro" id="IPR050312">
    <property type="entry name" value="IolE/XylAMocC-like"/>
</dbReference>
<dbReference type="EMBL" id="CP076133">
    <property type="protein sequence ID" value="QWG04131.1"/>
    <property type="molecule type" value="Genomic_DNA"/>
</dbReference>
<dbReference type="AlphaFoldDB" id="A0AAX1NAU7"/>
<name>A0AAX1NAU7_9BACT</name>
<evidence type="ECO:0000313" key="3">
    <source>
        <dbReference type="Proteomes" id="UP000678679"/>
    </source>
</evidence>
<evidence type="ECO:0000313" key="2">
    <source>
        <dbReference type="EMBL" id="QWG04131.1"/>
    </source>
</evidence>
<dbReference type="Gene3D" id="3.20.20.150">
    <property type="entry name" value="Divalent-metal-dependent TIM barrel enzymes"/>
    <property type="match status" value="1"/>
</dbReference>
<dbReference type="PANTHER" id="PTHR12110:SF41">
    <property type="entry name" value="INOSOSE DEHYDRATASE"/>
    <property type="match status" value="1"/>
</dbReference>
<dbReference type="RefSeq" id="WP_169663623.1">
    <property type="nucleotide sequence ID" value="NZ_CP076133.1"/>
</dbReference>
<dbReference type="PANTHER" id="PTHR12110">
    <property type="entry name" value="HYDROXYPYRUVATE ISOMERASE"/>
    <property type="match status" value="1"/>
</dbReference>
<dbReference type="Proteomes" id="UP000678679">
    <property type="component" value="Chromosome 2"/>
</dbReference>
<evidence type="ECO:0000259" key="1">
    <source>
        <dbReference type="Pfam" id="PF01261"/>
    </source>
</evidence>
<dbReference type="SUPFAM" id="SSF51658">
    <property type="entry name" value="Xylose isomerase-like"/>
    <property type="match status" value="1"/>
</dbReference>
<dbReference type="InterPro" id="IPR013022">
    <property type="entry name" value="Xyl_isomerase-like_TIM-brl"/>
</dbReference>
<dbReference type="KEGG" id="fya:KMW28_24895"/>